<sequence>MMMKNRFIYSLLAALLLAVVAFLFFFPDDIEGNVLQQHDTMQGIANGQEGLAFHEETGETTRWTNSLFSGMPNFQIAPSYPANSALSFVAKAYSLWLPAPANLLFTMMLGFFIMCLCLGCRWYTSLFAAVAWGFSTYFIIIIGAGHIWKFATLAYIPPTIGGIMLCYRGKYITGTALAALFGALQLHSNHPQMSYYFAFVILFLIIAWLCNAIKKRMIKHWVAATGCTLLAGILALGANSASLYNTLQYAKETVRGKATEISTPGQTEAAGMDKDAITAWSYGLDETFSLLIPNVKGGATIKPVAGQTQLLGIDQTKKADELSLSQQERQFMAQFPQYFGDQPMTNGPVYVGAFILMLAILALFVVDGSMKWALFAASVLAILLSWGHNFSPLTDFFIDYLPGYNKFRAVASILVIVEFTIPLLAAMCVRKIIDTPDFIAKYKWTLITVMGCGAAVCLLGWISPSIFGSPFSAREVEQLTQMGVFTAPEYANLWNAVRETRLSLVSADSIRSLIFIAIGCGLMFLWFKKVFTNKALFVCCLTAATLIDLYPVDKRYVDSESFVTPAPMETAFKMTDADRAILADKSNYRVMDVAGFNDARSSYFHKTIGGYHAAKLTRYNDLITHQISKGNPGVLNMLNAKYILNGDQYEVNPGALGNAWFVDGIAYVGTPTEEMTALDSLDTGTRAIADSKFKSTLGDATPKNPGDTIYETSYAPNKLTYKSRSSKENLAIFSEIFFPWGWTATIDGKEVPIGRADYVLRALRIPSGEHEIIFSFDPKSLKVTNAIAITSVVIIYISCLVAFLLWCIHMAHIRKEPESQQE</sequence>
<protein>
    <submittedName>
        <fullName evidence="1">Uncharacterized protein</fullName>
    </submittedName>
</protein>
<name>A0AC61RHP8_9BACT</name>
<evidence type="ECO:0000313" key="1">
    <source>
        <dbReference type="EMBL" id="TGY79617.1"/>
    </source>
</evidence>
<dbReference type="EMBL" id="SRYB01000006">
    <property type="protein sequence ID" value="TGY79617.1"/>
    <property type="molecule type" value="Genomic_DNA"/>
</dbReference>
<proteinExistence type="predicted"/>
<comment type="caution">
    <text evidence="1">The sequence shown here is derived from an EMBL/GenBank/DDBJ whole genome shotgun (WGS) entry which is preliminary data.</text>
</comment>
<accession>A0AC61RHP8</accession>
<gene>
    <name evidence="1" type="ORF">E5331_05995</name>
</gene>
<evidence type="ECO:0000313" key="2">
    <source>
        <dbReference type="Proteomes" id="UP000306319"/>
    </source>
</evidence>
<organism evidence="1 2">
    <name type="scientific">Lepagella muris</name>
    <dbReference type="NCBI Taxonomy" id="3032870"/>
    <lineage>
        <taxon>Bacteria</taxon>
        <taxon>Pseudomonadati</taxon>
        <taxon>Bacteroidota</taxon>
        <taxon>Bacteroidia</taxon>
        <taxon>Bacteroidales</taxon>
        <taxon>Muribaculaceae</taxon>
        <taxon>Lepagella</taxon>
    </lineage>
</organism>
<dbReference type="Proteomes" id="UP000306319">
    <property type="component" value="Unassembled WGS sequence"/>
</dbReference>
<reference evidence="1" key="1">
    <citation type="submission" date="2019-04" db="EMBL/GenBank/DDBJ databases">
        <title>Microbes associate with the intestines of laboratory mice.</title>
        <authorList>
            <person name="Navarre W."/>
            <person name="Wong E."/>
            <person name="Huang K."/>
            <person name="Tropini C."/>
            <person name="Ng K."/>
            <person name="Yu B."/>
        </authorList>
    </citation>
    <scope>NUCLEOTIDE SEQUENCE</scope>
    <source>
        <strain evidence="1">NM04_E33</strain>
    </source>
</reference>
<keyword evidence="2" id="KW-1185">Reference proteome</keyword>